<evidence type="ECO:0000259" key="5">
    <source>
        <dbReference type="PROSITE" id="PS51078"/>
    </source>
</evidence>
<organism evidence="6">
    <name type="scientific">Bosea sp. NBC_00436</name>
    <dbReference type="NCBI Taxonomy" id="2969620"/>
    <lineage>
        <taxon>Bacteria</taxon>
        <taxon>Pseudomonadati</taxon>
        <taxon>Pseudomonadota</taxon>
        <taxon>Alphaproteobacteria</taxon>
        <taxon>Hyphomicrobiales</taxon>
        <taxon>Boseaceae</taxon>
        <taxon>Bosea</taxon>
    </lineage>
</organism>
<dbReference type="InterPro" id="IPR005471">
    <property type="entry name" value="Tscrpt_reg_IclR_N"/>
</dbReference>
<protein>
    <submittedName>
        <fullName evidence="6">IclR family transcriptional regulator</fullName>
    </submittedName>
</protein>
<dbReference type="PROSITE" id="PS51077">
    <property type="entry name" value="HTH_ICLR"/>
    <property type="match status" value="1"/>
</dbReference>
<keyword evidence="6" id="KW-0614">Plasmid</keyword>
<dbReference type="Pfam" id="PF01614">
    <property type="entry name" value="IclR_C"/>
    <property type="match status" value="1"/>
</dbReference>
<evidence type="ECO:0000259" key="4">
    <source>
        <dbReference type="PROSITE" id="PS51077"/>
    </source>
</evidence>
<dbReference type="InterPro" id="IPR050707">
    <property type="entry name" value="HTH_MetabolicPath_Reg"/>
</dbReference>
<dbReference type="GO" id="GO:0003677">
    <property type="term" value="F:DNA binding"/>
    <property type="evidence" value="ECO:0007669"/>
    <property type="project" value="UniProtKB-KW"/>
</dbReference>
<keyword evidence="3" id="KW-0804">Transcription</keyword>
<evidence type="ECO:0000256" key="2">
    <source>
        <dbReference type="ARBA" id="ARBA00023125"/>
    </source>
</evidence>
<dbReference type="Gene3D" id="1.10.10.10">
    <property type="entry name" value="Winged helix-like DNA-binding domain superfamily/Winged helix DNA-binding domain"/>
    <property type="match status" value="1"/>
</dbReference>
<dbReference type="InterPro" id="IPR001845">
    <property type="entry name" value="HTH_ArsR_DNA-bd_dom"/>
</dbReference>
<evidence type="ECO:0000256" key="3">
    <source>
        <dbReference type="ARBA" id="ARBA00023163"/>
    </source>
</evidence>
<reference evidence="6" key="1">
    <citation type="submission" date="2022-08" db="EMBL/GenBank/DDBJ databases">
        <title>Complete Genome Sequences of 2 Bosea sp. soil isolates.</title>
        <authorList>
            <person name="Alvarez Arevalo M."/>
            <person name="Sterndorff E.B."/>
            <person name="Faurdal D."/>
            <person name="Joergensen T.S."/>
            <person name="Weber T."/>
        </authorList>
    </citation>
    <scope>NUCLEOTIDE SEQUENCE</scope>
    <source>
        <strain evidence="6">NBC_00436</strain>
        <plasmid evidence="6">pNBC436</plasmid>
    </source>
</reference>
<gene>
    <name evidence="6" type="ORF">NWE54_26955</name>
</gene>
<dbReference type="Gene3D" id="3.30.450.40">
    <property type="match status" value="1"/>
</dbReference>
<dbReference type="PANTHER" id="PTHR30136">
    <property type="entry name" value="HELIX-TURN-HELIX TRANSCRIPTIONAL REGULATOR, ICLR FAMILY"/>
    <property type="match status" value="1"/>
</dbReference>
<dbReference type="InterPro" id="IPR011991">
    <property type="entry name" value="ArsR-like_HTH"/>
</dbReference>
<dbReference type="InterPro" id="IPR014757">
    <property type="entry name" value="Tscrpt_reg_IclR_C"/>
</dbReference>
<dbReference type="EMBL" id="CP102775">
    <property type="protein sequence ID" value="UZF90179.1"/>
    <property type="molecule type" value="Genomic_DNA"/>
</dbReference>
<dbReference type="SUPFAM" id="SSF46785">
    <property type="entry name" value="Winged helix' DNA-binding domain"/>
    <property type="match status" value="1"/>
</dbReference>
<geneLocation type="plasmid" evidence="6">
    <name>pNBC436</name>
</geneLocation>
<dbReference type="InterPro" id="IPR036390">
    <property type="entry name" value="WH_DNA-bd_sf"/>
</dbReference>
<name>A0A9E8CSF9_9HYPH</name>
<sequence>MLRAVAAILKLFYDRNDLSVSEVFRALAIPKSTASRQLKEMAEAGLLEQDEATRRYRPGPVFLAVQQRHAGTLNLADEAEAELEPLRERFGHTAFVMGRSGTSLVVLRTLDGTGPIRVHATPRLLGGLAFFRSPGRALLARLPDAEIRALYPAALRSTSSHSPISVDDFIARLASIRREGFAEIIDEGFPDVGGISVAVVPPDQPAVALNICFVAGLLTSKERRAIADALLEAGQRLGRRFGDPAWQGLGRASAQSKSSSV</sequence>
<dbReference type="InterPro" id="IPR029016">
    <property type="entry name" value="GAF-like_dom_sf"/>
</dbReference>
<dbReference type="AlphaFoldDB" id="A0A9E8CSF9"/>
<dbReference type="SMART" id="SM00418">
    <property type="entry name" value="HTH_ARSR"/>
    <property type="match status" value="1"/>
</dbReference>
<dbReference type="PANTHER" id="PTHR30136:SF35">
    <property type="entry name" value="HTH-TYPE TRANSCRIPTIONAL REGULATOR RV1719"/>
    <property type="match status" value="1"/>
</dbReference>
<keyword evidence="2" id="KW-0238">DNA-binding</keyword>
<dbReference type="Pfam" id="PF09339">
    <property type="entry name" value="HTH_IclR"/>
    <property type="match status" value="1"/>
</dbReference>
<evidence type="ECO:0000313" key="6">
    <source>
        <dbReference type="EMBL" id="UZF90179.1"/>
    </source>
</evidence>
<proteinExistence type="predicted"/>
<dbReference type="PROSITE" id="PS51078">
    <property type="entry name" value="ICLR_ED"/>
    <property type="match status" value="1"/>
</dbReference>
<dbReference type="GO" id="GO:0045892">
    <property type="term" value="P:negative regulation of DNA-templated transcription"/>
    <property type="evidence" value="ECO:0007669"/>
    <property type="project" value="TreeGrafter"/>
</dbReference>
<dbReference type="InterPro" id="IPR036388">
    <property type="entry name" value="WH-like_DNA-bd_sf"/>
</dbReference>
<evidence type="ECO:0000256" key="1">
    <source>
        <dbReference type="ARBA" id="ARBA00023015"/>
    </source>
</evidence>
<feature type="domain" description="HTH iclR-type" evidence="4">
    <location>
        <begin position="1"/>
        <end position="60"/>
    </location>
</feature>
<keyword evidence="1" id="KW-0805">Transcription regulation</keyword>
<accession>A0A9E8CSF9</accession>
<feature type="domain" description="IclR-ED" evidence="5">
    <location>
        <begin position="61"/>
        <end position="243"/>
    </location>
</feature>
<dbReference type="CDD" id="cd00090">
    <property type="entry name" value="HTH_ARSR"/>
    <property type="match status" value="1"/>
</dbReference>
<dbReference type="GO" id="GO:0003700">
    <property type="term" value="F:DNA-binding transcription factor activity"/>
    <property type="evidence" value="ECO:0007669"/>
    <property type="project" value="InterPro"/>
</dbReference>
<dbReference type="SMART" id="SM00346">
    <property type="entry name" value="HTH_ICLR"/>
    <property type="match status" value="1"/>
</dbReference>
<dbReference type="SUPFAM" id="SSF55781">
    <property type="entry name" value="GAF domain-like"/>
    <property type="match status" value="1"/>
</dbReference>